<keyword evidence="3" id="KW-1185">Reference proteome</keyword>
<gene>
    <name evidence="2" type="ORF">WJX84_000945</name>
</gene>
<evidence type="ECO:0000313" key="2">
    <source>
        <dbReference type="EMBL" id="KAK9857202.1"/>
    </source>
</evidence>
<evidence type="ECO:0000313" key="3">
    <source>
        <dbReference type="Proteomes" id="UP001485043"/>
    </source>
</evidence>
<comment type="caution">
    <text evidence="2">The sequence shown here is derived from an EMBL/GenBank/DDBJ whole genome shotgun (WGS) entry which is preliminary data.</text>
</comment>
<proteinExistence type="predicted"/>
<evidence type="ECO:0000256" key="1">
    <source>
        <dbReference type="SAM" id="SignalP"/>
    </source>
</evidence>
<dbReference type="Proteomes" id="UP001485043">
    <property type="component" value="Unassembled WGS sequence"/>
</dbReference>
<organism evidence="2 3">
    <name type="scientific">Apatococcus fuscideae</name>
    <dbReference type="NCBI Taxonomy" id="2026836"/>
    <lineage>
        <taxon>Eukaryota</taxon>
        <taxon>Viridiplantae</taxon>
        <taxon>Chlorophyta</taxon>
        <taxon>core chlorophytes</taxon>
        <taxon>Trebouxiophyceae</taxon>
        <taxon>Chlorellales</taxon>
        <taxon>Chlorellaceae</taxon>
        <taxon>Apatococcus</taxon>
    </lineage>
</organism>
<sequence length="257" mass="28143">MVQAVSLRAAVFWPLLISAALALDPAIFTKEAELVPGSIGPGLDCWDLLPLLLGTDCTWPSVTEQEVVVTLCVTSSDSGALVITSPAPFSGQDVYRARLVGQEIQLLEVHYCSRQLAIAPYRTTTTGAVHAEVLHLHSNFTYHNPTPVNDVPALLASDYDFETQSPVPFKCTGGPCPLCESLHNPGRWMFNGMQPALQRTCIFPRYFSGCHGIPIFDTWSMTAPVFDLSYDGAHYKGDIGYEIGLALLNYLCKNHRI</sequence>
<dbReference type="AlphaFoldDB" id="A0AAW1SUT7"/>
<protein>
    <submittedName>
        <fullName evidence="2">Uncharacterized protein</fullName>
    </submittedName>
</protein>
<keyword evidence="1" id="KW-0732">Signal</keyword>
<feature type="signal peptide" evidence="1">
    <location>
        <begin position="1"/>
        <end position="22"/>
    </location>
</feature>
<feature type="chain" id="PRO_5043576049" evidence="1">
    <location>
        <begin position="23"/>
        <end position="257"/>
    </location>
</feature>
<dbReference type="EMBL" id="JALJOV010000980">
    <property type="protein sequence ID" value="KAK9857202.1"/>
    <property type="molecule type" value="Genomic_DNA"/>
</dbReference>
<name>A0AAW1SUT7_9CHLO</name>
<reference evidence="2 3" key="1">
    <citation type="journal article" date="2024" name="Nat. Commun.">
        <title>Phylogenomics reveals the evolutionary origins of lichenization in chlorophyte algae.</title>
        <authorList>
            <person name="Puginier C."/>
            <person name="Libourel C."/>
            <person name="Otte J."/>
            <person name="Skaloud P."/>
            <person name="Haon M."/>
            <person name="Grisel S."/>
            <person name="Petersen M."/>
            <person name="Berrin J.G."/>
            <person name="Delaux P.M."/>
            <person name="Dal Grande F."/>
            <person name="Keller J."/>
        </authorList>
    </citation>
    <scope>NUCLEOTIDE SEQUENCE [LARGE SCALE GENOMIC DNA]</scope>
    <source>
        <strain evidence="2 3">SAG 2523</strain>
    </source>
</reference>
<accession>A0AAW1SUT7</accession>